<sequence>MKAVRRGGLLFVVLIIGIFLGTLGLQSALLIVSPLFIIWFMLWDEKRYSHTRKKNDHQQYVYRKYP</sequence>
<keyword evidence="1" id="KW-0812">Transmembrane</keyword>
<dbReference type="AlphaFoldDB" id="A0A0U2XDA0"/>
<accession>A0A0U2XDA0</accession>
<proteinExistence type="predicted"/>
<dbReference type="STRING" id="118060.ATZ35_13320"/>
<keyword evidence="3" id="KW-1185">Reference proteome</keyword>
<feature type="transmembrane region" description="Helical" evidence="1">
    <location>
        <begin position="9"/>
        <end position="42"/>
    </location>
</feature>
<evidence type="ECO:0000256" key="1">
    <source>
        <dbReference type="SAM" id="Phobius"/>
    </source>
</evidence>
<gene>
    <name evidence="2" type="ORF">ATZ35_13320</name>
</gene>
<dbReference type="EMBL" id="CP013655">
    <property type="protein sequence ID" value="ALS38088.1"/>
    <property type="molecule type" value="Genomic_DNA"/>
</dbReference>
<evidence type="ECO:0000313" key="3">
    <source>
        <dbReference type="Proteomes" id="UP000067523"/>
    </source>
</evidence>
<protein>
    <submittedName>
        <fullName evidence="2">Uncharacterized protein</fullName>
    </submittedName>
</protein>
<keyword evidence="1" id="KW-1133">Transmembrane helix</keyword>
<name>A0A0U2XDA0_9ENTE</name>
<reference evidence="3" key="1">
    <citation type="submission" date="2015-12" db="EMBL/GenBank/DDBJ databases">
        <authorList>
            <person name="Lauer A."/>
            <person name="Humrighouse B."/>
            <person name="Loparev V."/>
            <person name="Shewmaker P.L."/>
            <person name="Whitney A.M."/>
            <person name="McLaughlin R.W."/>
        </authorList>
    </citation>
    <scope>NUCLEOTIDE SEQUENCE [LARGE SCALE GENOMIC DNA]</scope>
    <source>
        <strain evidence="3">LMG 26678</strain>
    </source>
</reference>
<dbReference type="Proteomes" id="UP000067523">
    <property type="component" value="Chromosome"/>
</dbReference>
<organism evidence="2 3">
    <name type="scientific">Enterococcus rotai</name>
    <dbReference type="NCBI Taxonomy" id="118060"/>
    <lineage>
        <taxon>Bacteria</taxon>
        <taxon>Bacillati</taxon>
        <taxon>Bacillota</taxon>
        <taxon>Bacilli</taxon>
        <taxon>Lactobacillales</taxon>
        <taxon>Enterococcaceae</taxon>
        <taxon>Enterococcus</taxon>
    </lineage>
</organism>
<keyword evidence="1" id="KW-0472">Membrane</keyword>
<evidence type="ECO:0000313" key="2">
    <source>
        <dbReference type="EMBL" id="ALS38088.1"/>
    </source>
</evidence>
<dbReference type="KEGG" id="erx:ATZ35_13320"/>
<dbReference type="RefSeq" id="WP_086279426.1">
    <property type="nucleotide sequence ID" value="NZ_CP013655.1"/>
</dbReference>